<evidence type="ECO:0000256" key="13">
    <source>
        <dbReference type="SAM" id="Coils"/>
    </source>
</evidence>
<dbReference type="Pfam" id="PF03280">
    <property type="entry name" value="Lipase_chap"/>
    <property type="match status" value="1"/>
</dbReference>
<keyword evidence="4" id="KW-0997">Cell inner membrane</keyword>
<dbReference type="InterPro" id="IPR004961">
    <property type="entry name" value="Lipase_chaperone"/>
</dbReference>
<feature type="coiled-coil region" evidence="13">
    <location>
        <begin position="258"/>
        <end position="285"/>
    </location>
</feature>
<evidence type="ECO:0000256" key="12">
    <source>
        <dbReference type="ARBA" id="ARBA00031542"/>
    </source>
</evidence>
<keyword evidence="5" id="KW-0812">Transmembrane</keyword>
<dbReference type="Proteomes" id="UP000444316">
    <property type="component" value="Unassembled WGS sequence"/>
</dbReference>
<comment type="subcellular location">
    <subcellularLocation>
        <location evidence="1">Cell inner membrane</location>
        <topology evidence="1">Single-pass membrane protein</topology>
        <orientation evidence="1">Periplasmic side</orientation>
    </subcellularLocation>
</comment>
<keyword evidence="10" id="KW-0143">Chaperone</keyword>
<evidence type="ECO:0000313" key="15">
    <source>
        <dbReference type="Proteomes" id="UP000444316"/>
    </source>
</evidence>
<evidence type="ECO:0000256" key="3">
    <source>
        <dbReference type="ARBA" id="ARBA00022475"/>
    </source>
</evidence>
<comment type="similarity">
    <text evidence="2">Belongs to the lipase chaperone family.</text>
</comment>
<evidence type="ECO:0000256" key="4">
    <source>
        <dbReference type="ARBA" id="ARBA00022519"/>
    </source>
</evidence>
<evidence type="ECO:0000256" key="10">
    <source>
        <dbReference type="ARBA" id="ARBA00023186"/>
    </source>
</evidence>
<keyword evidence="7" id="KW-1133">Transmembrane helix</keyword>
<accession>A0A845I2Q8</accession>
<keyword evidence="6" id="KW-0442">Lipid degradation</keyword>
<evidence type="ECO:0000256" key="1">
    <source>
        <dbReference type="ARBA" id="ARBA00004383"/>
    </source>
</evidence>
<keyword evidence="8" id="KW-0443">Lipid metabolism</keyword>
<dbReference type="GO" id="GO:0006457">
    <property type="term" value="P:protein folding"/>
    <property type="evidence" value="ECO:0007669"/>
    <property type="project" value="InterPro"/>
</dbReference>
<dbReference type="RefSeq" id="WP_161036929.1">
    <property type="nucleotide sequence ID" value="NZ_WWCL01000005.1"/>
</dbReference>
<evidence type="ECO:0000256" key="11">
    <source>
        <dbReference type="ARBA" id="ARBA00030948"/>
    </source>
</evidence>
<dbReference type="SUPFAM" id="SSF158855">
    <property type="entry name" value="Lipase chaperone-like"/>
    <property type="match status" value="1"/>
</dbReference>
<dbReference type="EMBL" id="WWCL01000005">
    <property type="protein sequence ID" value="MYN47529.1"/>
    <property type="molecule type" value="Genomic_DNA"/>
</dbReference>
<evidence type="ECO:0000256" key="6">
    <source>
        <dbReference type="ARBA" id="ARBA00022963"/>
    </source>
</evidence>
<dbReference type="GO" id="GO:0051082">
    <property type="term" value="F:unfolded protein binding"/>
    <property type="evidence" value="ECO:0007669"/>
    <property type="project" value="InterPro"/>
</dbReference>
<dbReference type="GO" id="GO:0016042">
    <property type="term" value="P:lipid catabolic process"/>
    <property type="evidence" value="ECO:0007669"/>
    <property type="project" value="UniProtKB-KW"/>
</dbReference>
<evidence type="ECO:0000256" key="5">
    <source>
        <dbReference type="ARBA" id="ARBA00022692"/>
    </source>
</evidence>
<gene>
    <name evidence="14" type="ORF">GTP23_21005</name>
</gene>
<dbReference type="GO" id="GO:0005886">
    <property type="term" value="C:plasma membrane"/>
    <property type="evidence" value="ECO:0007669"/>
    <property type="project" value="UniProtKB-SubCell"/>
</dbReference>
<dbReference type="AlphaFoldDB" id="A0A845I2Q8"/>
<sequence length="314" mass="34532">MTPKASKPGLLVLVALIGSAIYAGWRQPAAPAPRAPAAAPDYFAFVPSMLGTRPDGQLTQLGADQLVLTPELVYLFDYYLAALGEKPLAAIRGEIRHELERRLHGKAVQEAQRLLDIYMDYKQALAGVEAQLAASQPRASDPVKAARLRLQALRQTRAAYFSPAESTALFGASDAYDEDAIARMAISSDRQLSEAEKQQRWLALDAALTPEQRNERAAPGRVLALEQAVALARQRGTDENEIYRLRASTFTPAAADRLAELDKEEAEWQRRISSYQARRRALQERAGSSADALQQLRDASFSAAEQLRLGAYEQ</sequence>
<proteinExistence type="inferred from homology"/>
<keyword evidence="15" id="KW-1185">Reference proteome</keyword>
<comment type="caution">
    <text evidence="14">The sequence shown here is derived from an EMBL/GenBank/DDBJ whole genome shotgun (WGS) entry which is preliminary data.</text>
</comment>
<evidence type="ECO:0000256" key="9">
    <source>
        <dbReference type="ARBA" id="ARBA00023136"/>
    </source>
</evidence>
<keyword evidence="13" id="KW-0175">Coiled coil</keyword>
<protein>
    <recommendedName>
        <fullName evidence="11">Lipase helper protein</fullName>
    </recommendedName>
    <alternativeName>
        <fullName evidence="12">Lipase modulator</fullName>
    </alternativeName>
</protein>
<organism evidence="14 15">
    <name type="scientific">Duganella fentianensis</name>
    <dbReference type="NCBI Taxonomy" id="2692177"/>
    <lineage>
        <taxon>Bacteria</taxon>
        <taxon>Pseudomonadati</taxon>
        <taxon>Pseudomonadota</taxon>
        <taxon>Betaproteobacteria</taxon>
        <taxon>Burkholderiales</taxon>
        <taxon>Oxalobacteraceae</taxon>
        <taxon>Telluria group</taxon>
        <taxon>Duganella</taxon>
    </lineage>
</organism>
<evidence type="ECO:0000256" key="8">
    <source>
        <dbReference type="ARBA" id="ARBA00023098"/>
    </source>
</evidence>
<evidence type="ECO:0000256" key="2">
    <source>
        <dbReference type="ARBA" id="ARBA00010358"/>
    </source>
</evidence>
<evidence type="ECO:0000313" key="14">
    <source>
        <dbReference type="EMBL" id="MYN47529.1"/>
    </source>
</evidence>
<evidence type="ECO:0000256" key="7">
    <source>
        <dbReference type="ARBA" id="ARBA00022989"/>
    </source>
</evidence>
<reference evidence="14" key="1">
    <citation type="submission" date="2019-12" db="EMBL/GenBank/DDBJ databases">
        <title>Novel species isolated from a subtropical stream in China.</title>
        <authorList>
            <person name="Lu H."/>
        </authorList>
    </citation>
    <scope>NUCLEOTIDE SEQUENCE [LARGE SCALE GENOMIC DNA]</scope>
    <source>
        <strain evidence="14">FT93W</strain>
    </source>
</reference>
<keyword evidence="9" id="KW-0472">Membrane</keyword>
<name>A0A845I2Q8_9BURK</name>
<keyword evidence="3" id="KW-1003">Cell membrane</keyword>